<name>A0AAD7TW57_9APHY</name>
<gene>
    <name evidence="5" type="ORF">ONZ51_g4288</name>
</gene>
<evidence type="ECO:0000256" key="4">
    <source>
        <dbReference type="SAM" id="MobiDB-lite"/>
    </source>
</evidence>
<dbReference type="GO" id="GO:0005634">
    <property type="term" value="C:nucleus"/>
    <property type="evidence" value="ECO:0007669"/>
    <property type="project" value="UniProtKB-SubCell"/>
</dbReference>
<feature type="compositionally biased region" description="Low complexity" evidence="4">
    <location>
        <begin position="34"/>
        <end position="50"/>
    </location>
</feature>
<keyword evidence="6" id="KW-1185">Reference proteome</keyword>
<dbReference type="SUPFAM" id="SSF46955">
    <property type="entry name" value="Putative DNA-binding domain"/>
    <property type="match status" value="1"/>
</dbReference>
<dbReference type="EMBL" id="JAPEVG010000082">
    <property type="protein sequence ID" value="KAJ8487261.1"/>
    <property type="molecule type" value="Genomic_DNA"/>
</dbReference>
<evidence type="ECO:0000256" key="1">
    <source>
        <dbReference type="ARBA" id="ARBA00004123"/>
    </source>
</evidence>
<protein>
    <submittedName>
        <fullName evidence="5">Uncharacterized protein</fullName>
    </submittedName>
</protein>
<reference evidence="5" key="1">
    <citation type="submission" date="2022-11" db="EMBL/GenBank/DDBJ databases">
        <title>Genome Sequence of Cubamyces cubensis.</title>
        <authorList>
            <person name="Buettner E."/>
        </authorList>
    </citation>
    <scope>NUCLEOTIDE SEQUENCE</scope>
    <source>
        <strain evidence="5">MPL-01</strain>
    </source>
</reference>
<keyword evidence="2" id="KW-0862">Zinc</keyword>
<feature type="compositionally biased region" description="Polar residues" evidence="4">
    <location>
        <begin position="21"/>
        <end position="32"/>
    </location>
</feature>
<dbReference type="InterPro" id="IPR037129">
    <property type="entry name" value="XPA_sf"/>
</dbReference>
<comment type="caution">
    <text evidence="5">The sequence shown here is derived from an EMBL/GenBank/DDBJ whole genome shotgun (WGS) entry which is preliminary data.</text>
</comment>
<evidence type="ECO:0000256" key="2">
    <source>
        <dbReference type="ARBA" id="ARBA00022833"/>
    </source>
</evidence>
<dbReference type="AlphaFoldDB" id="A0AAD7TW57"/>
<evidence type="ECO:0000256" key="3">
    <source>
        <dbReference type="ARBA" id="ARBA00023242"/>
    </source>
</evidence>
<dbReference type="Proteomes" id="UP001215151">
    <property type="component" value="Unassembled WGS sequence"/>
</dbReference>
<comment type="subcellular location">
    <subcellularLocation>
        <location evidence="1">Nucleus</location>
    </subcellularLocation>
</comment>
<keyword evidence="3" id="KW-0539">Nucleus</keyword>
<dbReference type="Gene3D" id="3.90.530.10">
    <property type="entry name" value="XPA C-terminal domain"/>
    <property type="match status" value="1"/>
</dbReference>
<dbReference type="CDD" id="cd21075">
    <property type="entry name" value="DBD_XPA-like"/>
    <property type="match status" value="1"/>
</dbReference>
<organism evidence="5 6">
    <name type="scientific">Trametes cubensis</name>
    <dbReference type="NCBI Taxonomy" id="1111947"/>
    <lineage>
        <taxon>Eukaryota</taxon>
        <taxon>Fungi</taxon>
        <taxon>Dikarya</taxon>
        <taxon>Basidiomycota</taxon>
        <taxon>Agaricomycotina</taxon>
        <taxon>Agaricomycetes</taxon>
        <taxon>Polyporales</taxon>
        <taxon>Polyporaceae</taxon>
        <taxon>Trametes</taxon>
    </lineage>
</organism>
<evidence type="ECO:0000313" key="6">
    <source>
        <dbReference type="Proteomes" id="UP001215151"/>
    </source>
</evidence>
<sequence length="183" mass="20735">MAKQFKPPTTRIHAVAPQCAQPKQATTSSTVEDTPGASTPSSTASSSTWRTSTLWAGRRINKTRALKEYRLQPSDLEGLVWKVKEKYHEGMVVNARMYKEQDVERKAWERHGGPEGFETYLQKLYERHVKAGKNTPFVVPVQYAHQDWMMIHAHSTGAGGWLAARREVQDKVCALRLRSDALQ</sequence>
<accession>A0AAD7TW57</accession>
<evidence type="ECO:0000313" key="5">
    <source>
        <dbReference type="EMBL" id="KAJ8487261.1"/>
    </source>
</evidence>
<proteinExistence type="predicted"/>
<feature type="region of interest" description="Disordered" evidence="4">
    <location>
        <begin position="1"/>
        <end position="50"/>
    </location>
</feature>
<dbReference type="InterPro" id="IPR009061">
    <property type="entry name" value="DNA-bd_dom_put_sf"/>
</dbReference>